<dbReference type="PANTHER" id="PTHR46043">
    <property type="entry name" value="ARM REPEAT SUPERFAMILY PROTEIN"/>
    <property type="match status" value="1"/>
</dbReference>
<dbReference type="Gene3D" id="1.25.10.10">
    <property type="entry name" value="Leucine-rich Repeat Variant"/>
    <property type="match status" value="1"/>
</dbReference>
<dbReference type="EMBL" id="JABEZV010000003">
    <property type="protein sequence ID" value="MBA0707693.1"/>
    <property type="molecule type" value="Genomic_DNA"/>
</dbReference>
<comment type="caution">
    <text evidence="1">The sequence shown here is derived from an EMBL/GenBank/DDBJ whole genome shotgun (WGS) entry which is preliminary data.</text>
</comment>
<protein>
    <submittedName>
        <fullName evidence="1">Uncharacterized protein</fullName>
    </submittedName>
</protein>
<dbReference type="Proteomes" id="UP000593574">
    <property type="component" value="Unassembled WGS sequence"/>
</dbReference>
<sequence length="282" mass="31690">MQSYLDVILVKFDNHVKDLSEFYTARILSLGFTIVVSRLSVSASKDDMRFYIRGLLKRMKIGDTEMKKQALGNLYNVLVEDERYVKLIIKIGDIVNVVVQFLDSSDIEIHREASNIVNLISGFYLYKGFLVKAGIIGPLVCILETGNDLAHDGVTTVLKICPNGDYGGELIGPACGVLKKLRVLWLKKERQDSSLIHVLDPKSIVFSKTREISLRTIEDLYCSSQKCINTLINDRFIDKLLFYLRNGEVSVQESTLKVTSRLCYASEEAQKVIGEPVSSPSL</sequence>
<gene>
    <name evidence="1" type="ORF">Golax_019722</name>
</gene>
<dbReference type="AlphaFoldDB" id="A0A7J8Z7B0"/>
<keyword evidence="2" id="KW-1185">Reference proteome</keyword>
<evidence type="ECO:0000313" key="1">
    <source>
        <dbReference type="EMBL" id="MBA0707693.1"/>
    </source>
</evidence>
<name>A0A7J8Z7B0_9ROSI</name>
<reference evidence="1 2" key="1">
    <citation type="journal article" date="2019" name="Genome Biol. Evol.">
        <title>Insights into the evolution of the New World diploid cottons (Gossypium, subgenus Houzingenia) based on genome sequencing.</title>
        <authorList>
            <person name="Grover C.E."/>
            <person name="Arick M.A. 2nd"/>
            <person name="Thrash A."/>
            <person name="Conover J.L."/>
            <person name="Sanders W.S."/>
            <person name="Peterson D.G."/>
            <person name="Frelichowski J.E."/>
            <person name="Scheffler J.A."/>
            <person name="Scheffler B.E."/>
            <person name="Wendel J.F."/>
        </authorList>
    </citation>
    <scope>NUCLEOTIDE SEQUENCE [LARGE SCALE GENOMIC DNA]</scope>
    <source>
        <strain evidence="1">4</strain>
        <tissue evidence="1">Leaf</tissue>
    </source>
</reference>
<dbReference type="SUPFAM" id="SSF48371">
    <property type="entry name" value="ARM repeat"/>
    <property type="match status" value="1"/>
</dbReference>
<proteinExistence type="predicted"/>
<evidence type="ECO:0000313" key="2">
    <source>
        <dbReference type="Proteomes" id="UP000593574"/>
    </source>
</evidence>
<organism evidence="1 2">
    <name type="scientific">Gossypium laxum</name>
    <dbReference type="NCBI Taxonomy" id="34288"/>
    <lineage>
        <taxon>Eukaryota</taxon>
        <taxon>Viridiplantae</taxon>
        <taxon>Streptophyta</taxon>
        <taxon>Embryophyta</taxon>
        <taxon>Tracheophyta</taxon>
        <taxon>Spermatophyta</taxon>
        <taxon>Magnoliopsida</taxon>
        <taxon>eudicotyledons</taxon>
        <taxon>Gunneridae</taxon>
        <taxon>Pentapetalae</taxon>
        <taxon>rosids</taxon>
        <taxon>malvids</taxon>
        <taxon>Malvales</taxon>
        <taxon>Malvaceae</taxon>
        <taxon>Malvoideae</taxon>
        <taxon>Gossypium</taxon>
    </lineage>
</organism>
<dbReference type="InterPro" id="IPR016024">
    <property type="entry name" value="ARM-type_fold"/>
</dbReference>
<accession>A0A7J8Z7B0</accession>
<dbReference type="PANTHER" id="PTHR46043:SF5">
    <property type="entry name" value="ARM REPEAT SUPERFAMILY PROTEIN"/>
    <property type="match status" value="1"/>
</dbReference>
<dbReference type="InterPro" id="IPR011989">
    <property type="entry name" value="ARM-like"/>
</dbReference>